<feature type="domain" description="Fibronectin type-III" evidence="1">
    <location>
        <begin position="434"/>
        <end position="536"/>
    </location>
</feature>
<dbReference type="InterPro" id="IPR013783">
    <property type="entry name" value="Ig-like_fold"/>
</dbReference>
<dbReference type="Gene3D" id="2.60.120.380">
    <property type="match status" value="1"/>
</dbReference>
<sequence length="1662" mass="176009">MKKNYIANLSFLLNTTEKKKTNLTTKIDLKKSYRLFIVFLSLLAFLPTLNFAQGTSCATATSLTINGACGGTATINDTSQDAPNASGCSFNTFQREGWYTFTVSGGPLNVTITAEANNRNLFLQLMSSTASCTGLSQIACANSDTTNNSLQTETISATSLANGIYYIKVINNGGNNNMTLNSICVTSSTPFDPCSAITNIASCGTTVNATIASGNGSYGTSACGWTTDGKEKIYTFTPATSGNYAIQQTSSYAYIDYQYKTAGTCNSTGWSCFDDLSGTATSPTVALTGGTQYYIMLDPESTAGGNISFNIVCAPAPCVAPASQASAFTAGTVTSSTIPVSFTGSANGYLIIQSASSTPPTQPVNGTTYSSGNISSLGAGLTFIQNSTTTSFTATGLSGNTRYYYYIFAYNDTSCTGGPVYKTGGSLTGNAITCPAVPNSVNSSATANSITVNWTAPTGGSASAMSYTIQVTTNAGYTANVPGSPFIVSAPTVTLSATGLTANTTYYYRILANNGCSSAYVTGTAATGYCVPAPSSVDGTGITRVVMGTINNSTGAEAGNYGNYSAQIMNGQQGETIPFAITFATGYTYDTMIWIDWNNDLDFSDAGEEVYTGASLATNPTTLNGSFIVPAGASLGNHRIRIGAVDMGPPTPCYTGTYGTYEDYTINVSTATCAGTPSVAVTVTSQTTSTVNWTAASPAPALGYQYYVSTSTTAPTAGTTPTGSTAAGVTTVNLTGLTIGTTYYIWIRSNCSAGSKGFWIGPTSFYQPSCMPGNSTGTSTLGCPSVISGGLGLNGADPAPITCSAASNCVDLEANYLALGQTTNYTVESIPYNPPYQFGCLQHPVSVNIDDVWSPTINLPFNFCYYGNNYSSCIIGSNGALSFNTANAGGASGYAFSDNLPSTTGALFANTIYGVYHDIDPSKGGEVGWELITLNTGCRALVASWKDVPMFSDNSLLYTGMMVLYENTNVIEVYIKEKKVDGTWNGGNAIVGVQNATGTQAVVAPNRNGLDADWTVNNEAWRFVPSGTSITSVKWFEGAGTSGPVVGTQDTLNVCPATTTTYTAQVTYSLCNGTTLIETDQTTVTIVGNKIWNGSVDIDWNKSNNWTPVGVPTAADCVIIPNTTTDPTINGTGGLALNLTVLNGGFLTVAPSNYITVTDFVKVNTGGDFNLKDKASLVQINNITNTGNIKMDRISNIRRLDYVYWSSPVASFPLSSISPLTPSNLVWKWLPTTPRAFTSNFGGWTNANENMVVGKGYIVRGPNGFTTAIQPFTASFIGVPNNGNLSVPINRDTYNGVNYTGPTATAVTKDDDNWNLTGNPYPSALRATAFLTANPNVDGNIRLWTHGTPPIAGNSDPFYTNYAYNYAGSDYMVYNAMGSTPPGFSGYIGAGQAFFVLMNHTTATPGTLTFNNSMRSNTYNNGQFYRSEANVANSEEEIERHRIWLDLVAPSGNVNRILVGYAQGATQERDRMYDATVLEGVNQNFYSRIADENMVIQGRTLPFDQNDQVPLGVLLPQNGDYSIAIAKTDGLFENESQPIFLEDVATGTIHNLRDTPYNFTAAPGRFDNRFILRYTNTTLGNPDVNALENSVIVFKTDRLNVKSTLEPIKEIIVYDVLGKLLVNKKNVNKNELTIQELNPTSDVLLVKVILENNSIVVKKVVY</sequence>
<dbReference type="InterPro" id="IPR045474">
    <property type="entry name" value="GEVED"/>
</dbReference>
<keyword evidence="3" id="KW-1185">Reference proteome</keyword>
<dbReference type="PROSITE" id="PS50853">
    <property type="entry name" value="FN3"/>
    <property type="match status" value="2"/>
</dbReference>
<dbReference type="SUPFAM" id="SSF49265">
    <property type="entry name" value="Fibronectin type III"/>
    <property type="match status" value="2"/>
</dbReference>
<reference evidence="2 3" key="1">
    <citation type="submission" date="2019-04" db="EMBL/GenBank/DDBJ databases">
        <title>Flavobacterium sp. strain DS2-A Genome sequencing and assembly.</title>
        <authorList>
            <person name="Kim I."/>
        </authorList>
    </citation>
    <scope>NUCLEOTIDE SEQUENCE [LARGE SCALE GENOMIC DNA]</scope>
    <source>
        <strain evidence="2 3">DS2-A</strain>
    </source>
</reference>
<accession>A0A4Z0L3U8</accession>
<feature type="domain" description="Fibronectin type-III" evidence="1">
    <location>
        <begin position="674"/>
        <end position="770"/>
    </location>
</feature>
<dbReference type="OrthoDB" id="1652165at2"/>
<dbReference type="CDD" id="cd00063">
    <property type="entry name" value="FN3"/>
    <property type="match status" value="1"/>
</dbReference>
<gene>
    <name evidence="2" type="ORF">E4635_13965</name>
</gene>
<name>A0A4Z0L3U8_9FLAO</name>
<evidence type="ECO:0000313" key="2">
    <source>
        <dbReference type="EMBL" id="TGD56897.1"/>
    </source>
</evidence>
<dbReference type="Pfam" id="PF00041">
    <property type="entry name" value="fn3"/>
    <property type="match status" value="1"/>
</dbReference>
<proteinExistence type="predicted"/>
<evidence type="ECO:0000259" key="1">
    <source>
        <dbReference type="PROSITE" id="PS50853"/>
    </source>
</evidence>
<organism evidence="2 3">
    <name type="scientific">Flavobacterium humi</name>
    <dbReference type="NCBI Taxonomy" id="2562683"/>
    <lineage>
        <taxon>Bacteria</taxon>
        <taxon>Pseudomonadati</taxon>
        <taxon>Bacteroidota</taxon>
        <taxon>Flavobacteriia</taxon>
        <taxon>Flavobacteriales</taxon>
        <taxon>Flavobacteriaceae</taxon>
        <taxon>Flavobacterium</taxon>
    </lineage>
</organism>
<dbReference type="NCBIfam" id="NF033708">
    <property type="entry name" value="T9SS_Cterm_ChiA"/>
    <property type="match status" value="1"/>
</dbReference>
<comment type="caution">
    <text evidence="2">The sequence shown here is derived from an EMBL/GenBank/DDBJ whole genome shotgun (WGS) entry which is preliminary data.</text>
</comment>
<dbReference type="InterPro" id="IPR003961">
    <property type="entry name" value="FN3_dom"/>
</dbReference>
<dbReference type="SMART" id="SM00060">
    <property type="entry name" value="FN3"/>
    <property type="match status" value="3"/>
</dbReference>
<dbReference type="Proteomes" id="UP000297407">
    <property type="component" value="Unassembled WGS sequence"/>
</dbReference>
<protein>
    <submittedName>
        <fullName evidence="2">T9SS sorting signal type C domain-containing protein</fullName>
    </submittedName>
</protein>
<evidence type="ECO:0000313" key="3">
    <source>
        <dbReference type="Proteomes" id="UP000297407"/>
    </source>
</evidence>
<dbReference type="Pfam" id="PF20009">
    <property type="entry name" value="GEVED"/>
    <property type="match status" value="1"/>
</dbReference>
<dbReference type="InterPro" id="IPR036116">
    <property type="entry name" value="FN3_sf"/>
</dbReference>
<dbReference type="EMBL" id="SRLH01000008">
    <property type="protein sequence ID" value="TGD56897.1"/>
    <property type="molecule type" value="Genomic_DNA"/>
</dbReference>
<dbReference type="Gene3D" id="2.60.40.10">
    <property type="entry name" value="Immunoglobulins"/>
    <property type="match status" value="3"/>
</dbReference>
<dbReference type="RefSeq" id="WP_135527321.1">
    <property type="nucleotide sequence ID" value="NZ_SRLH01000008.1"/>
</dbReference>